<proteinExistence type="predicted"/>
<organism evidence="2">
    <name type="scientific">hydrothermal vent metagenome</name>
    <dbReference type="NCBI Taxonomy" id="652676"/>
    <lineage>
        <taxon>unclassified sequences</taxon>
        <taxon>metagenomes</taxon>
        <taxon>ecological metagenomes</taxon>
    </lineage>
</organism>
<evidence type="ECO:0000256" key="1">
    <source>
        <dbReference type="SAM" id="MobiDB-lite"/>
    </source>
</evidence>
<dbReference type="AlphaFoldDB" id="A0A160VG65"/>
<gene>
    <name evidence="2" type="ORF">MGWOODY_Mmi540</name>
</gene>
<name>A0A160VG65_9ZZZZ</name>
<accession>A0A160VG65</accession>
<protein>
    <submittedName>
        <fullName evidence="2">Uncharacterized protein</fullName>
    </submittedName>
</protein>
<reference evidence="2" key="1">
    <citation type="submission" date="2015-10" db="EMBL/GenBank/DDBJ databases">
        <authorList>
            <person name="Gilbert D.G."/>
        </authorList>
    </citation>
    <scope>NUCLEOTIDE SEQUENCE</scope>
</reference>
<dbReference type="EMBL" id="FAXC01000285">
    <property type="protein sequence ID" value="CUV09686.1"/>
    <property type="molecule type" value="Genomic_DNA"/>
</dbReference>
<feature type="region of interest" description="Disordered" evidence="1">
    <location>
        <begin position="24"/>
        <end position="52"/>
    </location>
</feature>
<sequence>MVTVAENLSSENVKIDTFPVVPKEGVLGDPDGDESGGVLQPVNRARRTSEYK</sequence>
<evidence type="ECO:0000313" key="2">
    <source>
        <dbReference type="EMBL" id="CUV09686.1"/>
    </source>
</evidence>